<keyword evidence="2" id="KW-0539">Nucleus</keyword>
<gene>
    <name evidence="6" type="ORF">ST47_g3280</name>
</gene>
<keyword evidence="6" id="KW-0240">DNA-directed RNA polymerase</keyword>
<comment type="caution">
    <text evidence="6">The sequence shown here is derived from an EMBL/GenBank/DDBJ whole genome shotgun (WGS) entry which is preliminary data.</text>
</comment>
<dbReference type="Proteomes" id="UP000076837">
    <property type="component" value="Unassembled WGS sequence"/>
</dbReference>
<organism evidence="6 7">
    <name type="scientific">Didymella rabiei</name>
    <name type="common">Chickpea ascochyta blight fungus</name>
    <name type="synonym">Mycosphaerella rabiei</name>
    <dbReference type="NCBI Taxonomy" id="5454"/>
    <lineage>
        <taxon>Eukaryota</taxon>
        <taxon>Fungi</taxon>
        <taxon>Dikarya</taxon>
        <taxon>Ascomycota</taxon>
        <taxon>Pezizomycotina</taxon>
        <taxon>Dothideomycetes</taxon>
        <taxon>Pleosporomycetidae</taxon>
        <taxon>Pleosporales</taxon>
        <taxon>Pleosporineae</taxon>
        <taxon>Didymellaceae</taxon>
        <taxon>Ascochyta</taxon>
    </lineage>
</organism>
<dbReference type="InterPro" id="IPR045222">
    <property type="entry name" value="Rpb4-like"/>
</dbReference>
<comment type="similarity">
    <text evidence="3">Belongs to the eukaryotic RPB4 RNA polymerase subunit family.</text>
</comment>
<evidence type="ECO:0000256" key="4">
    <source>
        <dbReference type="SAM" id="MobiDB-lite"/>
    </source>
</evidence>
<evidence type="ECO:0000256" key="3">
    <source>
        <dbReference type="ARBA" id="ARBA00025724"/>
    </source>
</evidence>
<dbReference type="InterPro" id="IPR005574">
    <property type="entry name" value="Rpb4/RPC9"/>
</dbReference>
<dbReference type="InterPro" id="IPR038324">
    <property type="entry name" value="Rpb4/RPC9_sf"/>
</dbReference>
<dbReference type="InterPro" id="IPR010997">
    <property type="entry name" value="HRDC-like_sf"/>
</dbReference>
<feature type="region of interest" description="Disordered" evidence="4">
    <location>
        <begin position="1"/>
        <end position="39"/>
    </location>
</feature>
<dbReference type="InterPro" id="IPR006590">
    <property type="entry name" value="RNA_pol_Rpb4/RPC9_core"/>
</dbReference>
<dbReference type="Gene3D" id="1.20.1250.40">
    <property type="match status" value="1"/>
</dbReference>
<dbReference type="GO" id="GO:0006352">
    <property type="term" value="P:DNA-templated transcription initiation"/>
    <property type="evidence" value="ECO:0007669"/>
    <property type="project" value="InterPro"/>
</dbReference>
<evidence type="ECO:0000313" key="6">
    <source>
        <dbReference type="EMBL" id="KZM25541.1"/>
    </source>
</evidence>
<sequence length="271" mass="29748">MDYGESTHPNAARPAPVDYPKPPRLVSRPKPPVAQDEEMGNEIKLGDFEDVHALSVSEARAVVTAVHKGRKNKDAESNPLRDRIHNDNPTITHFLDYFDNFARYKEEESLHAINAMFDTHPELTTVEKALLGTLTPDSADEATTLIPSLADKMDTDSLQAILDELTKMRAFPPFPLFPASHPSHLYTSTPLHLYTSLLLTSLLLTSLLLTSLLLTSLLPTTDTSTRGSPAIEAPPQPHLHGPAALHSLLHAPHRNPCAPPSCIAHPTHYPT</sequence>
<name>A0A163HZZ3_DIDRA</name>
<dbReference type="EMBL" id="JYNV01000124">
    <property type="protein sequence ID" value="KZM25541.1"/>
    <property type="molecule type" value="Genomic_DNA"/>
</dbReference>
<dbReference type="SMART" id="SM00657">
    <property type="entry name" value="RPOL4c"/>
    <property type="match status" value="1"/>
</dbReference>
<evidence type="ECO:0000313" key="7">
    <source>
        <dbReference type="Proteomes" id="UP000076837"/>
    </source>
</evidence>
<dbReference type="Pfam" id="PF03874">
    <property type="entry name" value="RNA_pol_Rpb4"/>
    <property type="match status" value="1"/>
</dbReference>
<protein>
    <submittedName>
        <fullName evidence="6">DNA-directed RNA polymerase</fullName>
    </submittedName>
</protein>
<proteinExistence type="inferred from homology"/>
<keyword evidence="7" id="KW-1185">Reference proteome</keyword>
<dbReference type="SUPFAM" id="SSF47819">
    <property type="entry name" value="HRDC-like"/>
    <property type="match status" value="1"/>
</dbReference>
<dbReference type="GO" id="GO:0000428">
    <property type="term" value="C:DNA-directed RNA polymerase complex"/>
    <property type="evidence" value="ECO:0007669"/>
    <property type="project" value="UniProtKB-KW"/>
</dbReference>
<feature type="domain" description="RNA polymerase Rpb4/RPC9 core" evidence="5">
    <location>
        <begin position="46"/>
        <end position="172"/>
    </location>
</feature>
<dbReference type="AlphaFoldDB" id="A0A163HZZ3"/>
<dbReference type="PANTHER" id="PTHR21297">
    <property type="entry name" value="DNA-DIRECTED RNA POLYMERASE II"/>
    <property type="match status" value="1"/>
</dbReference>
<evidence type="ECO:0000256" key="1">
    <source>
        <dbReference type="ARBA" id="ARBA00004123"/>
    </source>
</evidence>
<dbReference type="GO" id="GO:0005634">
    <property type="term" value="C:nucleus"/>
    <property type="evidence" value="ECO:0007669"/>
    <property type="project" value="UniProtKB-SubCell"/>
</dbReference>
<dbReference type="STRING" id="5454.A0A163HZZ3"/>
<evidence type="ECO:0000259" key="5">
    <source>
        <dbReference type="SMART" id="SM00657"/>
    </source>
</evidence>
<feature type="region of interest" description="Disordered" evidence="4">
    <location>
        <begin position="223"/>
        <end position="243"/>
    </location>
</feature>
<dbReference type="GO" id="GO:0000166">
    <property type="term" value="F:nucleotide binding"/>
    <property type="evidence" value="ECO:0007669"/>
    <property type="project" value="InterPro"/>
</dbReference>
<comment type="subcellular location">
    <subcellularLocation>
        <location evidence="1">Nucleus</location>
    </subcellularLocation>
</comment>
<keyword evidence="6" id="KW-0804">Transcription</keyword>
<evidence type="ECO:0000256" key="2">
    <source>
        <dbReference type="ARBA" id="ARBA00023242"/>
    </source>
</evidence>
<reference evidence="6 7" key="1">
    <citation type="journal article" date="2016" name="Sci. Rep.">
        <title>Draft genome sequencing and secretome analysis of fungal phytopathogen Ascochyta rabiei provides insight into the necrotrophic effector repertoire.</title>
        <authorList>
            <person name="Verma S."/>
            <person name="Gazara R.K."/>
            <person name="Nizam S."/>
            <person name="Parween S."/>
            <person name="Chattopadhyay D."/>
            <person name="Verma P.K."/>
        </authorList>
    </citation>
    <scope>NUCLEOTIDE SEQUENCE [LARGE SCALE GENOMIC DNA]</scope>
    <source>
        <strain evidence="6 7">ArDII</strain>
    </source>
</reference>
<accession>A0A163HZZ3</accession>